<dbReference type="AlphaFoldDB" id="A0A8J8GHJ8"/>
<evidence type="ECO:0000256" key="2">
    <source>
        <dbReference type="ARBA" id="ARBA00022723"/>
    </source>
</evidence>
<dbReference type="Proteomes" id="UP000625804">
    <property type="component" value="Unassembled WGS sequence"/>
</dbReference>
<proteinExistence type="predicted"/>
<dbReference type="InterPro" id="IPR051460">
    <property type="entry name" value="HdrC_iron-sulfur_subunit"/>
</dbReference>
<dbReference type="PANTHER" id="PTHR43255:SF1">
    <property type="entry name" value="IRON-SULFUR-BINDING OXIDOREDUCTASE FADF-RELATED"/>
    <property type="match status" value="1"/>
</dbReference>
<evidence type="ECO:0000256" key="4">
    <source>
        <dbReference type="ARBA" id="ARBA00023004"/>
    </source>
</evidence>
<evidence type="ECO:0000256" key="3">
    <source>
        <dbReference type="ARBA" id="ARBA00023002"/>
    </source>
</evidence>
<feature type="domain" description="Cysteine-rich" evidence="6">
    <location>
        <begin position="134"/>
        <end position="221"/>
    </location>
</feature>
<organism evidence="7 8">
    <name type="scientific">Calidifontibacillus erzurumensis</name>
    <dbReference type="NCBI Taxonomy" id="2741433"/>
    <lineage>
        <taxon>Bacteria</taxon>
        <taxon>Bacillati</taxon>
        <taxon>Bacillota</taxon>
        <taxon>Bacilli</taxon>
        <taxon>Bacillales</taxon>
        <taxon>Bacillaceae</taxon>
        <taxon>Calidifontibacillus/Schinkia group</taxon>
        <taxon>Calidifontibacillus</taxon>
    </lineage>
</organism>
<keyword evidence="5" id="KW-0411">Iron-sulfur</keyword>
<keyword evidence="2" id="KW-0479">Metal-binding</keyword>
<sequence>MADKKTYKPDETFLFVDYFSATQSSELPRLTAQIMMKAGEKVNVIKKPAVTNGELLETNLDLWLQHGRENIRMLEEAGAKRVIIVNPHEYTYFVKEYPKHFGPLPFECVFVTDYLWELVEAGKIELTNEVKMVVTYHDPCSLNKMVNINESPRNLIKKIPGITFNDEHPVTQWAYCCGNGTSSFKKIHPDKAYQIGKKRIQDAVELADTLLVACPHCKDHLTETSAKSGIDVSPTHVVELVAKSMGIA</sequence>
<dbReference type="PANTHER" id="PTHR43255">
    <property type="entry name" value="IRON-SULFUR-BINDING OXIDOREDUCTASE FADF-RELATED-RELATED"/>
    <property type="match status" value="1"/>
</dbReference>
<dbReference type="GO" id="GO:0046872">
    <property type="term" value="F:metal ion binding"/>
    <property type="evidence" value="ECO:0007669"/>
    <property type="project" value="UniProtKB-KW"/>
</dbReference>
<dbReference type="Pfam" id="PF02754">
    <property type="entry name" value="CCG"/>
    <property type="match status" value="1"/>
</dbReference>
<name>A0A8J8GHJ8_9BACI</name>
<evidence type="ECO:0000256" key="5">
    <source>
        <dbReference type="ARBA" id="ARBA00023014"/>
    </source>
</evidence>
<dbReference type="RefSeq" id="WP_173731108.1">
    <property type="nucleotide sequence ID" value="NZ_JABTTE010000010.1"/>
</dbReference>
<accession>A0A8J8GHJ8</accession>
<keyword evidence="4" id="KW-0408">Iron</keyword>
<keyword evidence="1" id="KW-0004">4Fe-4S</keyword>
<keyword evidence="3" id="KW-0560">Oxidoreductase</keyword>
<dbReference type="GO" id="GO:0005886">
    <property type="term" value="C:plasma membrane"/>
    <property type="evidence" value="ECO:0007669"/>
    <property type="project" value="TreeGrafter"/>
</dbReference>
<evidence type="ECO:0000256" key="1">
    <source>
        <dbReference type="ARBA" id="ARBA00022485"/>
    </source>
</evidence>
<protein>
    <submittedName>
        <fullName evidence="7">(Fe-S)-binding protein</fullName>
    </submittedName>
</protein>
<evidence type="ECO:0000313" key="7">
    <source>
        <dbReference type="EMBL" id="NSL51901.1"/>
    </source>
</evidence>
<dbReference type="GO" id="GO:0016491">
    <property type="term" value="F:oxidoreductase activity"/>
    <property type="evidence" value="ECO:0007669"/>
    <property type="project" value="UniProtKB-KW"/>
</dbReference>
<evidence type="ECO:0000259" key="6">
    <source>
        <dbReference type="Pfam" id="PF02754"/>
    </source>
</evidence>
<reference evidence="7" key="1">
    <citation type="submission" date="2020-06" db="EMBL/GenBank/DDBJ databases">
        <title>A novel thermopfilic bacterium from Erzurum, Turkey.</title>
        <authorList>
            <person name="Adiguzel A."/>
            <person name="Ay H."/>
            <person name="Baltaci M.O."/>
        </authorList>
    </citation>
    <scope>NUCLEOTIDE SEQUENCE</scope>
    <source>
        <strain evidence="7">P2</strain>
    </source>
</reference>
<keyword evidence="8" id="KW-1185">Reference proteome</keyword>
<dbReference type="GO" id="GO:0051539">
    <property type="term" value="F:4 iron, 4 sulfur cluster binding"/>
    <property type="evidence" value="ECO:0007669"/>
    <property type="project" value="UniProtKB-KW"/>
</dbReference>
<evidence type="ECO:0000313" key="8">
    <source>
        <dbReference type="Proteomes" id="UP000625804"/>
    </source>
</evidence>
<dbReference type="InterPro" id="IPR004017">
    <property type="entry name" value="Cys_rich_dom"/>
</dbReference>
<gene>
    <name evidence="7" type="ORF">HR057_09080</name>
</gene>
<dbReference type="EMBL" id="JABTTE010000010">
    <property type="protein sequence ID" value="NSL51901.1"/>
    <property type="molecule type" value="Genomic_DNA"/>
</dbReference>
<comment type="caution">
    <text evidence="7">The sequence shown here is derived from an EMBL/GenBank/DDBJ whole genome shotgun (WGS) entry which is preliminary data.</text>
</comment>